<evidence type="ECO:0000256" key="3">
    <source>
        <dbReference type="PROSITE-ProRule" id="PRU00176"/>
    </source>
</evidence>
<feature type="compositionally biased region" description="Polar residues" evidence="4">
    <location>
        <begin position="327"/>
        <end position="336"/>
    </location>
</feature>
<comment type="caution">
    <text evidence="6">The sequence shown here is derived from an EMBL/GenBank/DDBJ whole genome shotgun (WGS) entry which is preliminary data.</text>
</comment>
<dbReference type="FunCoup" id="A0A151Z6Y3">
    <property type="interactions" value="1"/>
</dbReference>
<dbReference type="PROSITE" id="PS50102">
    <property type="entry name" value="RRM"/>
    <property type="match status" value="3"/>
</dbReference>
<dbReference type="InterPro" id="IPR012677">
    <property type="entry name" value="Nucleotide-bd_a/b_plait_sf"/>
</dbReference>
<accession>A0A151Z6Y3</accession>
<feature type="compositionally biased region" description="Low complexity" evidence="4">
    <location>
        <begin position="259"/>
        <end position="269"/>
    </location>
</feature>
<dbReference type="InterPro" id="IPR002343">
    <property type="entry name" value="Hud_Sxl_RNA"/>
</dbReference>
<name>A0A151Z6Y3_TIELA</name>
<keyword evidence="7" id="KW-1185">Reference proteome</keyword>
<dbReference type="SUPFAM" id="SSF54928">
    <property type="entry name" value="RNA-binding domain, RBD"/>
    <property type="match status" value="3"/>
</dbReference>
<dbReference type="Pfam" id="PF00076">
    <property type="entry name" value="RRM_1"/>
    <property type="match status" value="3"/>
</dbReference>
<feature type="compositionally biased region" description="Low complexity" evidence="4">
    <location>
        <begin position="310"/>
        <end position="326"/>
    </location>
</feature>
<reference evidence="6 7" key="1">
    <citation type="submission" date="2015-12" db="EMBL/GenBank/DDBJ databases">
        <title>Dictyostelia acquired genes for synthesis and detection of signals that induce cell-type specialization by lateral gene transfer from prokaryotes.</title>
        <authorList>
            <person name="Gloeckner G."/>
            <person name="Schaap P."/>
        </authorList>
    </citation>
    <scope>NUCLEOTIDE SEQUENCE [LARGE SCALE GENOMIC DNA]</scope>
    <source>
        <strain evidence="6 7">TK</strain>
    </source>
</reference>
<dbReference type="InterPro" id="IPR003954">
    <property type="entry name" value="RRM_euk-type"/>
</dbReference>
<dbReference type="GO" id="GO:1990904">
    <property type="term" value="C:ribonucleoprotein complex"/>
    <property type="evidence" value="ECO:0007669"/>
    <property type="project" value="InterPro"/>
</dbReference>
<evidence type="ECO:0000259" key="5">
    <source>
        <dbReference type="PROSITE" id="PS50102"/>
    </source>
</evidence>
<evidence type="ECO:0000256" key="4">
    <source>
        <dbReference type="SAM" id="MobiDB-lite"/>
    </source>
</evidence>
<dbReference type="GO" id="GO:0010629">
    <property type="term" value="P:negative regulation of gene expression"/>
    <property type="evidence" value="ECO:0007669"/>
    <property type="project" value="UniProtKB-ARBA"/>
</dbReference>
<dbReference type="EMBL" id="LODT01000039">
    <property type="protein sequence ID" value="KYQ89695.1"/>
    <property type="molecule type" value="Genomic_DNA"/>
</dbReference>
<evidence type="ECO:0000313" key="7">
    <source>
        <dbReference type="Proteomes" id="UP000076078"/>
    </source>
</evidence>
<dbReference type="Gene3D" id="3.30.70.330">
    <property type="match status" value="3"/>
</dbReference>
<evidence type="ECO:0000313" key="6">
    <source>
        <dbReference type="EMBL" id="KYQ89695.1"/>
    </source>
</evidence>
<dbReference type="OrthoDB" id="266020at2759"/>
<organism evidence="6 7">
    <name type="scientific">Tieghemostelium lacteum</name>
    <name type="common">Slime mold</name>
    <name type="synonym">Dictyostelium lacteum</name>
    <dbReference type="NCBI Taxonomy" id="361077"/>
    <lineage>
        <taxon>Eukaryota</taxon>
        <taxon>Amoebozoa</taxon>
        <taxon>Evosea</taxon>
        <taxon>Eumycetozoa</taxon>
        <taxon>Dictyostelia</taxon>
        <taxon>Dictyosteliales</taxon>
        <taxon>Raperosteliaceae</taxon>
        <taxon>Tieghemostelium</taxon>
    </lineage>
</organism>
<evidence type="ECO:0000256" key="2">
    <source>
        <dbReference type="ARBA" id="ARBA00022884"/>
    </source>
</evidence>
<feature type="region of interest" description="Disordered" evidence="4">
    <location>
        <begin position="293"/>
        <end position="409"/>
    </location>
</feature>
<dbReference type="AlphaFoldDB" id="A0A151Z6Y3"/>
<dbReference type="SMART" id="SM00360">
    <property type="entry name" value="RRM"/>
    <property type="match status" value="3"/>
</dbReference>
<feature type="compositionally biased region" description="Polar residues" evidence="4">
    <location>
        <begin position="345"/>
        <end position="364"/>
    </location>
</feature>
<gene>
    <name evidence="6" type="ORF">DLAC_09662</name>
</gene>
<dbReference type="FunFam" id="3.30.70.330:FF:000383">
    <property type="entry name" value="Sex lethal, isoform D"/>
    <property type="match status" value="3"/>
</dbReference>
<dbReference type="PRINTS" id="PR00961">
    <property type="entry name" value="HUDSXLRNA"/>
</dbReference>
<dbReference type="OMA" id="MHFGASH"/>
<feature type="domain" description="RRM" evidence="5">
    <location>
        <begin position="100"/>
        <end position="178"/>
    </location>
</feature>
<feature type="region of interest" description="Disordered" evidence="4">
    <location>
        <begin position="254"/>
        <end position="276"/>
    </location>
</feature>
<dbReference type="InterPro" id="IPR035979">
    <property type="entry name" value="RBD_domain_sf"/>
</dbReference>
<keyword evidence="1" id="KW-0677">Repeat</keyword>
<feature type="compositionally biased region" description="Polar residues" evidence="4">
    <location>
        <begin position="390"/>
        <end position="409"/>
    </location>
</feature>
<protein>
    <submittedName>
        <fullName evidence="6">RNA recognition motif-containing protein RRM</fullName>
    </submittedName>
</protein>
<proteinExistence type="predicted"/>
<keyword evidence="2 3" id="KW-0694">RNA-binding</keyword>
<dbReference type="GO" id="GO:0003729">
    <property type="term" value="F:mRNA binding"/>
    <property type="evidence" value="ECO:0007669"/>
    <property type="project" value="UniProtKB-ARBA"/>
</dbReference>
<dbReference type="Proteomes" id="UP000076078">
    <property type="component" value="Unassembled WGS sequence"/>
</dbReference>
<evidence type="ECO:0000256" key="1">
    <source>
        <dbReference type="ARBA" id="ARBA00022737"/>
    </source>
</evidence>
<dbReference type="STRING" id="361077.A0A151Z6Y3"/>
<feature type="domain" description="RRM" evidence="5">
    <location>
        <begin position="12"/>
        <end position="89"/>
    </location>
</feature>
<dbReference type="GO" id="GO:0005737">
    <property type="term" value="C:cytoplasm"/>
    <property type="evidence" value="ECO:0007669"/>
    <property type="project" value="UniProtKB-ARBA"/>
</dbReference>
<feature type="domain" description="RRM" evidence="5">
    <location>
        <begin position="471"/>
        <end position="549"/>
    </location>
</feature>
<dbReference type="SMART" id="SM00361">
    <property type="entry name" value="RRM_1"/>
    <property type="match status" value="3"/>
</dbReference>
<dbReference type="InParanoid" id="A0A151Z6Y3"/>
<feature type="region of interest" description="Disordered" evidence="4">
    <location>
        <begin position="425"/>
        <end position="466"/>
    </location>
</feature>
<sequence length="590" mass="66124">MDDNIYQEKDQTNIFVKYLPNEFNDSDLYQLFSRFGNVLSSKVMIDPKGNSYGYGFVRFSNPEECANAIQVMDGYQYKNKKLLCRLSNIYSNLNIKNPSNNLFIKPLPIDVTDDKLRKIFSPFGEIAECKVMVDQNGQSKLAGFVRYSNEADATKAIQTMNGIKIGDTSPLVVKYADTEQQKSIRKQRKYLNYYNSTLLNQNFYNYIDQPPLPPNSYYPYSYGYGHPPPPHQQYGYPPPPVQQIHQIYSYVDNGSGQVQSQSTTTQQQSPPNPIYQPVFSNNYYDISQIHSIVNPQSPPTQPIQNNISPTNSESNLTLNNSSNNSNHIHTTKPQQPKSKKYTKKQALSQNSLQQVSLVNENAGESLSSSSSSIPPQSPISIPSSPINSPNRKTPNTISPITTLDTTSANLTPTISSTTLTQSFTNLNLNSNNSSQHQHQSHNSPLSSSTSSITSQSSTQSSTATSSYSDKNNLFVFHLPAFVDDNYLFQLFSPFGQLQSVRVIIDKDTGENKGYGFVKFVYREDAQKSLKEMNGFQIGQKYLKVKFKDSKIADQLMLSSNSSNSTLPTSTKGNNNTNTKNSEIKQQTKKK</sequence>
<feature type="compositionally biased region" description="Low complexity" evidence="4">
    <location>
        <begin position="560"/>
        <end position="580"/>
    </location>
</feature>
<dbReference type="PANTHER" id="PTHR24012">
    <property type="entry name" value="RNA BINDING PROTEIN"/>
    <property type="match status" value="1"/>
</dbReference>
<feature type="compositionally biased region" description="Low complexity" evidence="4">
    <location>
        <begin position="365"/>
        <end position="389"/>
    </location>
</feature>
<dbReference type="InterPro" id="IPR000504">
    <property type="entry name" value="RRM_dom"/>
</dbReference>
<dbReference type="GO" id="GO:0009967">
    <property type="term" value="P:positive regulation of signal transduction"/>
    <property type="evidence" value="ECO:0007669"/>
    <property type="project" value="UniProtKB-ARBA"/>
</dbReference>
<feature type="region of interest" description="Disordered" evidence="4">
    <location>
        <begin position="560"/>
        <end position="590"/>
    </location>
</feature>